<dbReference type="GO" id="GO:0016020">
    <property type="term" value="C:membrane"/>
    <property type="evidence" value="ECO:0007669"/>
    <property type="project" value="UniProtKB-SubCell"/>
</dbReference>
<dbReference type="Proteomes" id="UP001303473">
    <property type="component" value="Unassembled WGS sequence"/>
</dbReference>
<dbReference type="InterPro" id="IPR049326">
    <property type="entry name" value="Rhodopsin_dom_fungi"/>
</dbReference>
<evidence type="ECO:0000256" key="2">
    <source>
        <dbReference type="ARBA" id="ARBA00022692"/>
    </source>
</evidence>
<dbReference type="PANTHER" id="PTHR33048:SF143">
    <property type="entry name" value="EXTRACELLULAR MEMBRANE PROTEIN CFEM DOMAIN-CONTAINING PROTEIN-RELATED"/>
    <property type="match status" value="1"/>
</dbReference>
<keyword evidence="9" id="KW-1185">Reference proteome</keyword>
<dbReference type="InterPro" id="IPR052337">
    <property type="entry name" value="SAT4-like"/>
</dbReference>
<sequence>MFTVGILSIVISIARTQFINEFTSSTNVTCMSPPSPILGTASPVQKNIPTYSNYSFATDDVRPVAAWSLLEIDVGIICACLPSIQALLRSSWESAFDSSEHA</sequence>
<keyword evidence="6" id="KW-0732">Signal</keyword>
<gene>
    <name evidence="8" type="ORF">QBC46DRAFT_343978</name>
</gene>
<evidence type="ECO:0000313" key="9">
    <source>
        <dbReference type="Proteomes" id="UP001303473"/>
    </source>
</evidence>
<dbReference type="AlphaFoldDB" id="A0AAN6N2J7"/>
<keyword evidence="3" id="KW-1133">Transmembrane helix</keyword>
<comment type="similarity">
    <text evidence="5">Belongs to the SAT4 family.</text>
</comment>
<name>A0AAN6N2J7_9PEZI</name>
<accession>A0AAN6N2J7</accession>
<evidence type="ECO:0000256" key="6">
    <source>
        <dbReference type="SAM" id="SignalP"/>
    </source>
</evidence>
<feature type="signal peptide" evidence="6">
    <location>
        <begin position="1"/>
        <end position="16"/>
    </location>
</feature>
<feature type="domain" description="Rhodopsin" evidence="7">
    <location>
        <begin position="1"/>
        <end position="89"/>
    </location>
</feature>
<comment type="caution">
    <text evidence="8">The sequence shown here is derived from an EMBL/GenBank/DDBJ whole genome shotgun (WGS) entry which is preliminary data.</text>
</comment>
<organism evidence="8 9">
    <name type="scientific">Diplogelasinospora grovesii</name>
    <dbReference type="NCBI Taxonomy" id="303347"/>
    <lineage>
        <taxon>Eukaryota</taxon>
        <taxon>Fungi</taxon>
        <taxon>Dikarya</taxon>
        <taxon>Ascomycota</taxon>
        <taxon>Pezizomycotina</taxon>
        <taxon>Sordariomycetes</taxon>
        <taxon>Sordariomycetidae</taxon>
        <taxon>Sordariales</taxon>
        <taxon>Diplogelasinosporaceae</taxon>
        <taxon>Diplogelasinospora</taxon>
    </lineage>
</organism>
<evidence type="ECO:0000313" key="8">
    <source>
        <dbReference type="EMBL" id="KAK3937996.1"/>
    </source>
</evidence>
<comment type="subcellular location">
    <subcellularLocation>
        <location evidence="1">Membrane</location>
        <topology evidence="1">Multi-pass membrane protein</topology>
    </subcellularLocation>
</comment>
<keyword evidence="4" id="KW-0472">Membrane</keyword>
<reference evidence="9" key="1">
    <citation type="journal article" date="2023" name="Mol. Phylogenet. Evol.">
        <title>Genome-scale phylogeny and comparative genomics of the fungal order Sordariales.</title>
        <authorList>
            <person name="Hensen N."/>
            <person name="Bonometti L."/>
            <person name="Westerberg I."/>
            <person name="Brannstrom I.O."/>
            <person name="Guillou S."/>
            <person name="Cros-Aarteil S."/>
            <person name="Calhoun S."/>
            <person name="Haridas S."/>
            <person name="Kuo A."/>
            <person name="Mondo S."/>
            <person name="Pangilinan J."/>
            <person name="Riley R."/>
            <person name="LaButti K."/>
            <person name="Andreopoulos B."/>
            <person name="Lipzen A."/>
            <person name="Chen C."/>
            <person name="Yan M."/>
            <person name="Daum C."/>
            <person name="Ng V."/>
            <person name="Clum A."/>
            <person name="Steindorff A."/>
            <person name="Ohm R.A."/>
            <person name="Martin F."/>
            <person name="Silar P."/>
            <person name="Natvig D.O."/>
            <person name="Lalanne C."/>
            <person name="Gautier V."/>
            <person name="Ament-Velasquez S.L."/>
            <person name="Kruys A."/>
            <person name="Hutchinson M.I."/>
            <person name="Powell A.J."/>
            <person name="Barry K."/>
            <person name="Miller A.N."/>
            <person name="Grigoriev I.V."/>
            <person name="Debuchy R."/>
            <person name="Gladieux P."/>
            <person name="Hiltunen Thoren M."/>
            <person name="Johannesson H."/>
        </authorList>
    </citation>
    <scope>NUCLEOTIDE SEQUENCE [LARGE SCALE GENOMIC DNA]</scope>
    <source>
        <strain evidence="9">CBS 340.73</strain>
    </source>
</reference>
<evidence type="ECO:0000259" key="7">
    <source>
        <dbReference type="Pfam" id="PF20684"/>
    </source>
</evidence>
<keyword evidence="2" id="KW-0812">Transmembrane</keyword>
<dbReference type="Pfam" id="PF20684">
    <property type="entry name" value="Fung_rhodopsin"/>
    <property type="match status" value="1"/>
</dbReference>
<evidence type="ECO:0000256" key="5">
    <source>
        <dbReference type="ARBA" id="ARBA00038359"/>
    </source>
</evidence>
<proteinExistence type="inferred from homology"/>
<dbReference type="EMBL" id="MU853839">
    <property type="protein sequence ID" value="KAK3937996.1"/>
    <property type="molecule type" value="Genomic_DNA"/>
</dbReference>
<evidence type="ECO:0000256" key="1">
    <source>
        <dbReference type="ARBA" id="ARBA00004141"/>
    </source>
</evidence>
<evidence type="ECO:0000256" key="4">
    <source>
        <dbReference type="ARBA" id="ARBA00023136"/>
    </source>
</evidence>
<feature type="chain" id="PRO_5042841922" description="Rhodopsin domain-containing protein" evidence="6">
    <location>
        <begin position="17"/>
        <end position="102"/>
    </location>
</feature>
<dbReference type="PANTHER" id="PTHR33048">
    <property type="entry name" value="PTH11-LIKE INTEGRAL MEMBRANE PROTEIN (AFU_ORTHOLOGUE AFUA_5G11245)"/>
    <property type="match status" value="1"/>
</dbReference>
<protein>
    <recommendedName>
        <fullName evidence="7">Rhodopsin domain-containing protein</fullName>
    </recommendedName>
</protein>
<evidence type="ECO:0000256" key="3">
    <source>
        <dbReference type="ARBA" id="ARBA00022989"/>
    </source>
</evidence>